<keyword evidence="4" id="KW-1133">Transmembrane helix</keyword>
<dbReference type="Proteomes" id="UP000005207">
    <property type="component" value="Unplaced"/>
</dbReference>
<evidence type="ECO:0000256" key="1">
    <source>
        <dbReference type="ARBA" id="ARBA00023157"/>
    </source>
</evidence>
<evidence type="ECO:0000256" key="3">
    <source>
        <dbReference type="PROSITE-ProRule" id="PRU00196"/>
    </source>
</evidence>
<dbReference type="Gene3D" id="3.10.250.10">
    <property type="entry name" value="SRCR-like domain"/>
    <property type="match status" value="1"/>
</dbReference>
<proteinExistence type="predicted"/>
<protein>
    <recommendedName>
        <fullName evidence="5">SRCR domain-containing protein</fullName>
    </recommendedName>
</protein>
<evidence type="ECO:0000256" key="4">
    <source>
        <dbReference type="SAM" id="Phobius"/>
    </source>
</evidence>
<dbReference type="Ensembl" id="ENSONIT00000070253.1">
    <property type="protein sequence ID" value="ENSONIP00000070864.1"/>
    <property type="gene ID" value="ENSONIG00000036588.1"/>
</dbReference>
<keyword evidence="4" id="KW-0472">Membrane</keyword>
<dbReference type="PANTHER" id="PTHR48071">
    <property type="entry name" value="SRCR DOMAIN-CONTAINING PROTEIN"/>
    <property type="match status" value="1"/>
</dbReference>
<dbReference type="PROSITE" id="PS50287">
    <property type="entry name" value="SRCR_2"/>
    <property type="match status" value="1"/>
</dbReference>
<evidence type="ECO:0000259" key="5">
    <source>
        <dbReference type="PROSITE" id="PS50287"/>
    </source>
</evidence>
<feature type="transmembrane region" description="Helical" evidence="4">
    <location>
        <begin position="48"/>
        <end position="68"/>
    </location>
</feature>
<keyword evidence="7" id="KW-1185">Reference proteome</keyword>
<feature type="disulfide bond" evidence="3">
    <location>
        <begin position="299"/>
        <end position="309"/>
    </location>
</feature>
<reference evidence="6" key="1">
    <citation type="submission" date="2025-08" db="UniProtKB">
        <authorList>
            <consortium name="Ensembl"/>
        </authorList>
    </citation>
    <scope>IDENTIFICATION</scope>
</reference>
<dbReference type="PROSITE" id="PS00420">
    <property type="entry name" value="SRCR_1"/>
    <property type="match status" value="1"/>
</dbReference>
<feature type="domain" description="SRCR" evidence="5">
    <location>
        <begin position="235"/>
        <end position="330"/>
    </location>
</feature>
<keyword evidence="4" id="KW-0812">Transmembrane</keyword>
<comment type="caution">
    <text evidence="3">Lacks conserved residue(s) required for the propagation of feature annotation.</text>
</comment>
<dbReference type="GeneTree" id="ENSGT00940000164412"/>
<name>A0A669EH69_ORENI</name>
<dbReference type="Pfam" id="PF00530">
    <property type="entry name" value="SRCR"/>
    <property type="match status" value="1"/>
</dbReference>
<dbReference type="SMART" id="SM00202">
    <property type="entry name" value="SR"/>
    <property type="match status" value="1"/>
</dbReference>
<dbReference type="AlphaFoldDB" id="A0A669EH69"/>
<sequence>METAMNRTRNEVTYTQSNPLFDMSLSRSDLYSVQSDDLKRSRPRKLQCFHVIVIYLVLQTVLNAFLLYKGTASLARPRSEGQTSNDGSHGYENFQSLIQNNSQETKTLRHHLWTLESQIKGLCGEEGQLDKLKTDLSLLNATTHNLEGKLTVISLKPGLCICLCTHQQHLKITIVVFTNAGPRGLPGDQGPGAKGEKGDPGIPGKVPGFWLNSLHNNKNPLLILVTSTLSTTVTVRLVPGKNQGRVEVKHNNVWGTVCDDRFDRLDGLVICKMLGFQTVHSTFTADPGSGKIWLDELRCTGAEDDIFDCPRGQIGVNDCNHNEDAGLHCV</sequence>
<evidence type="ECO:0000313" key="7">
    <source>
        <dbReference type="Proteomes" id="UP000005207"/>
    </source>
</evidence>
<evidence type="ECO:0000313" key="6">
    <source>
        <dbReference type="Ensembl" id="ENSONIP00000070864.1"/>
    </source>
</evidence>
<dbReference type="InterPro" id="IPR036772">
    <property type="entry name" value="SRCR-like_dom_sf"/>
</dbReference>
<dbReference type="PANTHER" id="PTHR48071:SF18">
    <property type="entry name" value="DELETED IN MALIGNANT BRAIN TUMORS 1 PROTEIN-RELATED"/>
    <property type="match status" value="1"/>
</dbReference>
<keyword evidence="1 3" id="KW-1015">Disulfide bond</keyword>
<evidence type="ECO:0000256" key="2">
    <source>
        <dbReference type="ARBA" id="ARBA00023180"/>
    </source>
</evidence>
<dbReference type="FunFam" id="3.10.250.10:FF:000011">
    <property type="entry name" value="Scavenger receptor class A member 5"/>
    <property type="match status" value="1"/>
</dbReference>
<organism evidence="6 7">
    <name type="scientific">Oreochromis niloticus</name>
    <name type="common">Nile tilapia</name>
    <name type="synonym">Tilapia nilotica</name>
    <dbReference type="NCBI Taxonomy" id="8128"/>
    <lineage>
        <taxon>Eukaryota</taxon>
        <taxon>Metazoa</taxon>
        <taxon>Chordata</taxon>
        <taxon>Craniata</taxon>
        <taxon>Vertebrata</taxon>
        <taxon>Euteleostomi</taxon>
        <taxon>Actinopterygii</taxon>
        <taxon>Neopterygii</taxon>
        <taxon>Teleostei</taxon>
        <taxon>Neoteleostei</taxon>
        <taxon>Acanthomorphata</taxon>
        <taxon>Ovalentaria</taxon>
        <taxon>Cichlomorphae</taxon>
        <taxon>Cichliformes</taxon>
        <taxon>Cichlidae</taxon>
        <taxon>African cichlids</taxon>
        <taxon>Pseudocrenilabrinae</taxon>
        <taxon>Oreochromini</taxon>
        <taxon>Oreochromis</taxon>
    </lineage>
</organism>
<reference evidence="6" key="2">
    <citation type="submission" date="2025-09" db="UniProtKB">
        <authorList>
            <consortium name="Ensembl"/>
        </authorList>
    </citation>
    <scope>IDENTIFICATION</scope>
</reference>
<dbReference type="OMA" id="MYNGFWG"/>
<keyword evidence="2" id="KW-0325">Glycoprotein</keyword>
<dbReference type="GO" id="GO:0016020">
    <property type="term" value="C:membrane"/>
    <property type="evidence" value="ECO:0007669"/>
    <property type="project" value="InterPro"/>
</dbReference>
<dbReference type="SUPFAM" id="SSF56487">
    <property type="entry name" value="SRCR-like"/>
    <property type="match status" value="1"/>
</dbReference>
<dbReference type="InParanoid" id="A0A669EH69"/>
<dbReference type="InterPro" id="IPR001190">
    <property type="entry name" value="SRCR"/>
</dbReference>
<accession>A0A669EH69</accession>
<dbReference type="PRINTS" id="PR00258">
    <property type="entry name" value="SPERACTRCPTR"/>
</dbReference>